<evidence type="ECO:0000259" key="8">
    <source>
        <dbReference type="Pfam" id="PF01494"/>
    </source>
</evidence>
<name>A0A0G4IS83_PLABS</name>
<evidence type="ECO:0000313" key="12">
    <source>
        <dbReference type="Proteomes" id="UP000290189"/>
    </source>
</evidence>
<evidence type="ECO:0000256" key="5">
    <source>
        <dbReference type="ARBA" id="ARBA00023033"/>
    </source>
</evidence>
<dbReference type="GO" id="GO:0004659">
    <property type="term" value="F:prenyltransferase activity"/>
    <property type="evidence" value="ECO:0007669"/>
    <property type="project" value="InterPro"/>
</dbReference>
<feature type="transmembrane region" description="Helical" evidence="7">
    <location>
        <begin position="54"/>
        <end position="71"/>
    </location>
</feature>
<keyword evidence="3 7" id="KW-1133">Transmembrane helix</keyword>
<reference evidence="9 11" key="1">
    <citation type="submission" date="2015-02" db="EMBL/GenBank/DDBJ databases">
        <authorList>
            <person name="Chooi Y.-H."/>
        </authorList>
    </citation>
    <scope>NUCLEOTIDE SEQUENCE [LARGE SCALE GENOMIC DNA]</scope>
    <source>
        <strain evidence="9">E3</strain>
    </source>
</reference>
<accession>A0A0G4IS83</accession>
<comment type="subcellular location">
    <subcellularLocation>
        <location evidence="1">Membrane</location>
        <topology evidence="1">Multi-pass membrane protein</topology>
    </subcellularLocation>
</comment>
<evidence type="ECO:0000313" key="10">
    <source>
        <dbReference type="EMBL" id="SPQ98190.1"/>
    </source>
</evidence>
<feature type="transmembrane region" description="Helical" evidence="7">
    <location>
        <begin position="108"/>
        <end position="128"/>
    </location>
</feature>
<feature type="transmembrane region" description="Helical" evidence="7">
    <location>
        <begin position="285"/>
        <end position="302"/>
    </location>
</feature>
<dbReference type="STRING" id="37360.A0A0G4IS83"/>
<protein>
    <recommendedName>
        <fullName evidence="8">FAD-binding domain-containing protein</fullName>
    </recommendedName>
</protein>
<dbReference type="InterPro" id="IPR026046">
    <property type="entry name" value="UBIAD1"/>
</dbReference>
<dbReference type="PRINTS" id="PR00420">
    <property type="entry name" value="RNGMNOXGNASE"/>
</dbReference>
<evidence type="ECO:0000313" key="9">
    <source>
        <dbReference type="EMBL" id="CEO97976.1"/>
    </source>
</evidence>
<keyword evidence="4" id="KW-0560">Oxidoreductase</keyword>
<dbReference type="AlphaFoldDB" id="A0A0G4IS83"/>
<feature type="transmembrane region" description="Helical" evidence="7">
    <location>
        <begin position="242"/>
        <end position="264"/>
    </location>
</feature>
<reference evidence="10 12" key="2">
    <citation type="submission" date="2018-03" db="EMBL/GenBank/DDBJ databases">
        <authorList>
            <person name="Fogelqvist J."/>
        </authorList>
    </citation>
    <scope>NUCLEOTIDE SEQUENCE [LARGE SCALE GENOMIC DNA]</scope>
</reference>
<gene>
    <name evidence="9" type="ORF">PBRA_006090</name>
    <name evidence="10" type="ORF">PLBR_LOCUS5405</name>
</gene>
<feature type="transmembrane region" description="Helical" evidence="7">
    <location>
        <begin position="314"/>
        <end position="333"/>
    </location>
</feature>
<dbReference type="GO" id="GO:0016020">
    <property type="term" value="C:membrane"/>
    <property type="evidence" value="ECO:0007669"/>
    <property type="project" value="UniProtKB-SubCell"/>
</dbReference>
<evidence type="ECO:0000313" key="11">
    <source>
        <dbReference type="Proteomes" id="UP000039324"/>
    </source>
</evidence>
<dbReference type="Proteomes" id="UP000290189">
    <property type="component" value="Unassembled WGS sequence"/>
</dbReference>
<dbReference type="CDD" id="cd13962">
    <property type="entry name" value="PT_UbiA_UBIAD1"/>
    <property type="match status" value="1"/>
</dbReference>
<dbReference type="PANTHER" id="PTHR13789">
    <property type="entry name" value="MONOOXYGENASE"/>
    <property type="match status" value="1"/>
</dbReference>
<dbReference type="InterPro" id="IPR050493">
    <property type="entry name" value="FAD-dep_Monooxygenase_BioMet"/>
</dbReference>
<dbReference type="Gene3D" id="3.50.50.60">
    <property type="entry name" value="FAD/NAD(P)-binding domain"/>
    <property type="match status" value="1"/>
</dbReference>
<dbReference type="OMA" id="CIVYERR"/>
<dbReference type="Pfam" id="PF01040">
    <property type="entry name" value="UbiA"/>
    <property type="match status" value="1"/>
</dbReference>
<keyword evidence="2 7" id="KW-0812">Transmembrane</keyword>
<evidence type="ECO:0000256" key="4">
    <source>
        <dbReference type="ARBA" id="ARBA00023002"/>
    </source>
</evidence>
<dbReference type="SUPFAM" id="SSF51905">
    <property type="entry name" value="FAD/NAD(P)-binding domain"/>
    <property type="match status" value="1"/>
</dbReference>
<dbReference type="InterPro" id="IPR002938">
    <property type="entry name" value="FAD-bd"/>
</dbReference>
<feature type="domain" description="FAD-binding" evidence="8">
    <location>
        <begin position="352"/>
        <end position="700"/>
    </location>
</feature>
<evidence type="ECO:0000256" key="7">
    <source>
        <dbReference type="SAM" id="Phobius"/>
    </source>
</evidence>
<evidence type="ECO:0000256" key="1">
    <source>
        <dbReference type="ARBA" id="ARBA00004141"/>
    </source>
</evidence>
<organism evidence="9 11">
    <name type="scientific">Plasmodiophora brassicae</name>
    <name type="common">Clubroot disease agent</name>
    <dbReference type="NCBI Taxonomy" id="37360"/>
    <lineage>
        <taxon>Eukaryota</taxon>
        <taxon>Sar</taxon>
        <taxon>Rhizaria</taxon>
        <taxon>Endomyxa</taxon>
        <taxon>Phytomyxea</taxon>
        <taxon>Plasmodiophorida</taxon>
        <taxon>Plasmodiophoridae</taxon>
        <taxon>Plasmodiophora</taxon>
    </lineage>
</organism>
<dbReference type="PANTHER" id="PTHR13789:SF309">
    <property type="entry name" value="PUTATIVE (AFU_ORTHOLOGUE AFUA_6G14510)-RELATED"/>
    <property type="match status" value="1"/>
</dbReference>
<keyword evidence="10" id="KW-0496">Mitochondrion</keyword>
<evidence type="ECO:0000256" key="6">
    <source>
        <dbReference type="ARBA" id="ARBA00023136"/>
    </source>
</evidence>
<dbReference type="Proteomes" id="UP000039324">
    <property type="component" value="Unassembled WGS sequence"/>
</dbReference>
<dbReference type="EMBL" id="OVEO01000009">
    <property type="protein sequence ID" value="SPQ98190.1"/>
    <property type="molecule type" value="Genomic_DNA"/>
</dbReference>
<dbReference type="GO" id="GO:0004497">
    <property type="term" value="F:monooxygenase activity"/>
    <property type="evidence" value="ECO:0007669"/>
    <property type="project" value="UniProtKB-KW"/>
</dbReference>
<keyword evidence="11" id="KW-1185">Reference proteome</keyword>
<sequence length="766" mass="83426">MGVGVEPGPSVSARFWSVVRLGRVHMTMFSAVTYLCGVAIGVGDAGAVDVKMLLFAYMFVFSCQMVAHYTGEFYDLSSDRLNRHGTRLTGGSRVLSDPSPSSKVDPIVSLYIAAGFAIYSAALVACVLPPRVAPLAIAMLALAHQYSSPPLMLNHRALGEVTAALVQNVLLPVFAAWTQTSDLSSIAGRLLFLIVPSFFIKFALFVVLNLNDRRPDWLAGKVTIPVLVGDRASSVAHSTSLVLAYLSMAALAPTTASFALAVLSAPRGIEICRMLWHRPYRFDSVVARSLVHCTLPVWAFLFETVCRRLLHRGVVDLHVLIVAVLFVQFVRSAKSFPKAGDVDPRKPDRTRRVVIAGAGIGGLVTAITLHKQGIPCIVYERRPASQAEDGADLALWPSAVHILRTLGVPSSFWTTHTHVVDKVVMRRMSDASTLNRVDMSAVVRGTGERFRLVSRRPLLHALRALLPSDLVQYNVEFVGILPDGRVQIRHLKTGDDDVVDSHLLIGADGTGSAVRRATIDSVTPAKYVGEMCYRGVVDLNSSSGLRDAFENLLAGIPPSTMVILYGAGLRSSVGYIDDGSSRSSAYWWVKQVAHEGTAAHTASWPADLRVLYDKTPGSQRYSHRITDRDPGTRWSSQHSVLVGDAAHPITPNMGQGACLAIEDAFILATGIGKYGSYADGDIEARYQYEQRRMAFVKGVARSSHMQSIIGQVSNPILVWLRDNLFYKLPATFFISKLRSNNFAIADDLSEFRRLVAANHKAPAQPA</sequence>
<dbReference type="GO" id="GO:0071949">
    <property type="term" value="F:FAD binding"/>
    <property type="evidence" value="ECO:0007669"/>
    <property type="project" value="InterPro"/>
</dbReference>
<dbReference type="EMBL" id="CDSF01000081">
    <property type="protein sequence ID" value="CEO97976.1"/>
    <property type="molecule type" value="Genomic_DNA"/>
</dbReference>
<keyword evidence="6 7" id="KW-0472">Membrane</keyword>
<feature type="transmembrane region" description="Helical" evidence="7">
    <location>
        <begin position="24"/>
        <end position="42"/>
    </location>
</feature>
<dbReference type="InterPro" id="IPR000537">
    <property type="entry name" value="UbiA_prenyltransferase"/>
</dbReference>
<evidence type="ECO:0000256" key="3">
    <source>
        <dbReference type="ARBA" id="ARBA00022989"/>
    </source>
</evidence>
<geneLocation type="mitochondrion" evidence="10"/>
<feature type="transmembrane region" description="Helical" evidence="7">
    <location>
        <begin position="353"/>
        <end position="370"/>
    </location>
</feature>
<keyword evidence="5" id="KW-0503">Monooxygenase</keyword>
<dbReference type="InterPro" id="IPR036188">
    <property type="entry name" value="FAD/NAD-bd_sf"/>
</dbReference>
<dbReference type="Pfam" id="PF01494">
    <property type="entry name" value="FAD_binding_3"/>
    <property type="match status" value="1"/>
</dbReference>
<feature type="transmembrane region" description="Helical" evidence="7">
    <location>
        <begin position="190"/>
        <end position="208"/>
    </location>
</feature>
<evidence type="ECO:0000256" key="2">
    <source>
        <dbReference type="ARBA" id="ARBA00022692"/>
    </source>
</evidence>
<dbReference type="OrthoDB" id="10029326at2759"/>
<proteinExistence type="predicted"/>